<keyword evidence="11 16" id="KW-0694">RNA-binding</keyword>
<evidence type="ECO:0000256" key="2">
    <source>
        <dbReference type="ARBA" id="ARBA00008653"/>
    </source>
</evidence>
<dbReference type="HAMAP" id="MF_00283">
    <property type="entry name" value="Phe_tRNA_synth_beta1"/>
    <property type="match status" value="1"/>
</dbReference>
<reference evidence="20 21" key="1">
    <citation type="journal article" date="2015" name="Genome Announc.">
        <title>Expanding the biotechnology potential of lactobacilli through comparative genomics of 213 strains and associated genera.</title>
        <authorList>
            <person name="Sun Z."/>
            <person name="Harris H.M."/>
            <person name="McCann A."/>
            <person name="Guo C."/>
            <person name="Argimon S."/>
            <person name="Zhang W."/>
            <person name="Yang X."/>
            <person name="Jeffery I.B."/>
            <person name="Cooney J.C."/>
            <person name="Kagawa T.F."/>
            <person name="Liu W."/>
            <person name="Song Y."/>
            <person name="Salvetti E."/>
            <person name="Wrobel A."/>
            <person name="Rasinkangas P."/>
            <person name="Parkhill J."/>
            <person name="Rea M.C."/>
            <person name="O'Sullivan O."/>
            <person name="Ritari J."/>
            <person name="Douillard F.P."/>
            <person name="Paul Ross R."/>
            <person name="Yang R."/>
            <person name="Briner A.E."/>
            <person name="Felis G.E."/>
            <person name="de Vos W.M."/>
            <person name="Barrangou R."/>
            <person name="Klaenhammer T.R."/>
            <person name="Caufield P.W."/>
            <person name="Cui Y."/>
            <person name="Zhang H."/>
            <person name="O'Toole P.W."/>
        </authorList>
    </citation>
    <scope>NUCLEOTIDE SEQUENCE [LARGE SCALE GENOMIC DNA]</scope>
    <source>
        <strain evidence="20 21">DSM 16045</strain>
    </source>
</reference>
<dbReference type="NCBIfam" id="TIGR00472">
    <property type="entry name" value="pheT_bact"/>
    <property type="match status" value="1"/>
</dbReference>
<dbReference type="GO" id="GO:0000287">
    <property type="term" value="F:magnesium ion binding"/>
    <property type="evidence" value="ECO:0007669"/>
    <property type="project" value="UniProtKB-UniRule"/>
</dbReference>
<dbReference type="PROSITE" id="PS51447">
    <property type="entry name" value="FDX_ACB"/>
    <property type="match status" value="1"/>
</dbReference>
<evidence type="ECO:0000256" key="14">
    <source>
        <dbReference type="ARBA" id="ARBA00049255"/>
    </source>
</evidence>
<feature type="domain" description="TRNA-binding" evidence="17">
    <location>
        <begin position="42"/>
        <end position="157"/>
    </location>
</feature>
<keyword evidence="6 15" id="KW-0436">Ligase</keyword>
<evidence type="ECO:0000313" key="21">
    <source>
        <dbReference type="Proteomes" id="UP000051739"/>
    </source>
</evidence>
<evidence type="ECO:0000256" key="11">
    <source>
        <dbReference type="ARBA" id="ARBA00022884"/>
    </source>
</evidence>
<dbReference type="GO" id="GO:0004826">
    <property type="term" value="F:phenylalanine-tRNA ligase activity"/>
    <property type="evidence" value="ECO:0007669"/>
    <property type="project" value="UniProtKB-UniRule"/>
</dbReference>
<dbReference type="SMART" id="SM00874">
    <property type="entry name" value="B5"/>
    <property type="match status" value="1"/>
</dbReference>
<dbReference type="InterPro" id="IPR045060">
    <property type="entry name" value="Phe-tRNA-ligase_IIc_bsu"/>
</dbReference>
<feature type="domain" description="B5" evidence="19">
    <location>
        <begin position="412"/>
        <end position="488"/>
    </location>
</feature>
<dbReference type="PATRIC" id="fig|1423749.3.peg.1799"/>
<dbReference type="PROSITE" id="PS50886">
    <property type="entry name" value="TRBD"/>
    <property type="match status" value="1"/>
</dbReference>
<dbReference type="InterPro" id="IPR004532">
    <property type="entry name" value="Phe-tRNA-ligase_IIc_bsu_bact"/>
</dbReference>
<keyword evidence="4 15" id="KW-0963">Cytoplasm</keyword>
<evidence type="ECO:0000256" key="1">
    <source>
        <dbReference type="ARBA" id="ARBA00004496"/>
    </source>
</evidence>
<keyword evidence="13 15" id="KW-0030">Aminoacyl-tRNA synthetase</keyword>
<comment type="caution">
    <text evidence="20">The sequence shown here is derived from an EMBL/GenBank/DDBJ whole genome shotgun (WGS) entry which is preliminary data.</text>
</comment>
<dbReference type="Pfam" id="PF03147">
    <property type="entry name" value="FDX-ACB"/>
    <property type="match status" value="1"/>
</dbReference>
<dbReference type="AlphaFoldDB" id="A0A0R1VBG0"/>
<evidence type="ECO:0000256" key="8">
    <source>
        <dbReference type="ARBA" id="ARBA00022741"/>
    </source>
</evidence>
<dbReference type="GO" id="GO:0016740">
    <property type="term" value="F:transferase activity"/>
    <property type="evidence" value="ECO:0007669"/>
    <property type="project" value="UniProtKB-ARBA"/>
</dbReference>
<evidence type="ECO:0000256" key="10">
    <source>
        <dbReference type="ARBA" id="ARBA00022842"/>
    </source>
</evidence>
<dbReference type="InterPro" id="IPR009061">
    <property type="entry name" value="DNA-bd_dom_put_sf"/>
</dbReference>
<dbReference type="SUPFAM" id="SSF46955">
    <property type="entry name" value="Putative DNA-binding domain"/>
    <property type="match status" value="1"/>
</dbReference>
<comment type="cofactor">
    <cofactor evidence="15">
        <name>Mg(2+)</name>
        <dbReference type="ChEBI" id="CHEBI:18420"/>
    </cofactor>
    <text evidence="15">Binds 2 magnesium ions per tetramer.</text>
</comment>
<feature type="binding site" evidence="15">
    <location>
        <position position="476"/>
    </location>
    <ligand>
        <name>Mg(2+)</name>
        <dbReference type="ChEBI" id="CHEBI:18420"/>
        <note>shared with alpha subunit</note>
    </ligand>
</feature>
<keyword evidence="5 16" id="KW-0820">tRNA-binding</keyword>
<comment type="similarity">
    <text evidence="2 15">Belongs to the phenylalanyl-tRNA synthetase beta subunit family. Type 1 subfamily.</text>
</comment>
<dbReference type="GO" id="GO:0006432">
    <property type="term" value="P:phenylalanyl-tRNA aminoacylation"/>
    <property type="evidence" value="ECO:0007669"/>
    <property type="project" value="UniProtKB-UniRule"/>
</dbReference>
<keyword evidence="7 15" id="KW-0479">Metal-binding</keyword>
<keyword evidence="12 15" id="KW-0648">Protein biosynthesis</keyword>
<dbReference type="PROSITE" id="PS51483">
    <property type="entry name" value="B5"/>
    <property type="match status" value="1"/>
</dbReference>
<evidence type="ECO:0000259" key="17">
    <source>
        <dbReference type="PROSITE" id="PS50886"/>
    </source>
</evidence>
<dbReference type="InterPro" id="IPR033714">
    <property type="entry name" value="tRNA_bind_bactPheRS"/>
</dbReference>
<dbReference type="InterPro" id="IPR036690">
    <property type="entry name" value="Fdx_antiC-bd_sf"/>
</dbReference>
<dbReference type="InterPro" id="IPR020825">
    <property type="entry name" value="Phe-tRNA_synthase-like_B3/B4"/>
</dbReference>
<comment type="catalytic activity">
    <reaction evidence="14 15">
        <text>tRNA(Phe) + L-phenylalanine + ATP = L-phenylalanyl-tRNA(Phe) + AMP + diphosphate + H(+)</text>
        <dbReference type="Rhea" id="RHEA:19413"/>
        <dbReference type="Rhea" id="RHEA-COMP:9668"/>
        <dbReference type="Rhea" id="RHEA-COMP:9699"/>
        <dbReference type="ChEBI" id="CHEBI:15378"/>
        <dbReference type="ChEBI" id="CHEBI:30616"/>
        <dbReference type="ChEBI" id="CHEBI:33019"/>
        <dbReference type="ChEBI" id="CHEBI:58095"/>
        <dbReference type="ChEBI" id="CHEBI:78442"/>
        <dbReference type="ChEBI" id="CHEBI:78531"/>
        <dbReference type="ChEBI" id="CHEBI:456215"/>
        <dbReference type="EC" id="6.1.1.20"/>
    </reaction>
</comment>
<evidence type="ECO:0000256" key="15">
    <source>
        <dbReference type="HAMAP-Rule" id="MF_00283"/>
    </source>
</evidence>
<keyword evidence="10 15" id="KW-0460">Magnesium</keyword>
<dbReference type="Pfam" id="PF01588">
    <property type="entry name" value="tRNA_bind"/>
    <property type="match status" value="1"/>
</dbReference>
<dbReference type="Gene3D" id="3.30.930.10">
    <property type="entry name" value="Bira Bifunctional Protein, Domain 2"/>
    <property type="match status" value="1"/>
</dbReference>
<keyword evidence="21" id="KW-1185">Reference proteome</keyword>
<dbReference type="FunFam" id="3.50.40.10:FF:000001">
    <property type="entry name" value="Phenylalanine--tRNA ligase beta subunit"/>
    <property type="match status" value="1"/>
</dbReference>
<dbReference type="FunFam" id="2.40.50.140:FF:000045">
    <property type="entry name" value="Phenylalanine--tRNA ligase beta subunit"/>
    <property type="match status" value="1"/>
</dbReference>
<comment type="subunit">
    <text evidence="3 15">Tetramer of two alpha and two beta subunits.</text>
</comment>
<evidence type="ECO:0000259" key="19">
    <source>
        <dbReference type="PROSITE" id="PS51483"/>
    </source>
</evidence>
<evidence type="ECO:0000313" key="20">
    <source>
        <dbReference type="EMBL" id="KRM02565.1"/>
    </source>
</evidence>
<protein>
    <recommendedName>
        <fullName evidence="15">Phenylalanine--tRNA ligase beta subunit</fullName>
        <ecNumber evidence="15">6.1.1.20</ecNumber>
    </recommendedName>
    <alternativeName>
        <fullName evidence="15">Phenylalanyl-tRNA synthetase beta subunit</fullName>
        <shortName evidence="15">PheRS</shortName>
    </alternativeName>
</protein>
<dbReference type="InterPro" id="IPR005121">
    <property type="entry name" value="Fdx_antiC-bd"/>
</dbReference>
<dbReference type="Pfam" id="PF17759">
    <property type="entry name" value="tRNA_synthFbeta"/>
    <property type="match status" value="1"/>
</dbReference>
<dbReference type="EC" id="6.1.1.20" evidence="15"/>
<evidence type="ECO:0000256" key="5">
    <source>
        <dbReference type="ARBA" id="ARBA00022555"/>
    </source>
</evidence>
<dbReference type="NCBIfam" id="NF045760">
    <property type="entry name" value="YtpR"/>
    <property type="match status" value="1"/>
</dbReference>
<dbReference type="Gene3D" id="3.30.56.10">
    <property type="match status" value="2"/>
</dbReference>
<evidence type="ECO:0000256" key="3">
    <source>
        <dbReference type="ARBA" id="ARBA00011209"/>
    </source>
</evidence>
<dbReference type="InterPro" id="IPR002547">
    <property type="entry name" value="tRNA-bd_dom"/>
</dbReference>
<evidence type="ECO:0000259" key="18">
    <source>
        <dbReference type="PROSITE" id="PS51447"/>
    </source>
</evidence>
<feature type="binding site" evidence="15">
    <location>
        <position position="472"/>
    </location>
    <ligand>
        <name>Mg(2+)</name>
        <dbReference type="ChEBI" id="CHEBI:18420"/>
        <note>shared with alpha subunit</note>
    </ligand>
</feature>
<dbReference type="GO" id="GO:0009328">
    <property type="term" value="C:phenylalanine-tRNA ligase complex"/>
    <property type="evidence" value="ECO:0007669"/>
    <property type="project" value="TreeGrafter"/>
</dbReference>
<feature type="binding site" evidence="15">
    <location>
        <position position="466"/>
    </location>
    <ligand>
        <name>Mg(2+)</name>
        <dbReference type="ChEBI" id="CHEBI:18420"/>
        <note>shared with alpha subunit</note>
    </ligand>
</feature>
<dbReference type="SMART" id="SM00873">
    <property type="entry name" value="B3_4"/>
    <property type="match status" value="1"/>
</dbReference>
<dbReference type="InterPro" id="IPR012340">
    <property type="entry name" value="NA-bd_OB-fold"/>
</dbReference>
<proteinExistence type="inferred from homology"/>
<feature type="domain" description="FDX-ACB" evidence="18">
    <location>
        <begin position="717"/>
        <end position="810"/>
    </location>
</feature>
<evidence type="ECO:0000256" key="16">
    <source>
        <dbReference type="PROSITE-ProRule" id="PRU00209"/>
    </source>
</evidence>
<keyword evidence="9 15" id="KW-0067">ATP-binding</keyword>
<evidence type="ECO:0000256" key="4">
    <source>
        <dbReference type="ARBA" id="ARBA00022490"/>
    </source>
</evidence>
<sequence>MNLSYQWLNEYLPLADHQIEPAELAEKLARTSVEIDDVYSPSTGLSKLVVGYIESCQPHPESDHLKLCQVQISSDETVQIVCGAPNVTAGKKVIVALPGARVADNQKIRKGKIRGEVSNGMLCALQEIGFSEKVAPKDYEEGIWFMADDAQVGDSVFQYLGMDDTIIATDVTPNRGDMFSMYGNVNDIAAMYNLPVNFSMHTVKEASAEKTTDLLQVEIPDPDLAPTYKARVIKNVTIQDSPMWLQIRLWNAGVRPINNVVDVTNYILLKYGQPLHSFDFDKLNQKHLTVRHAQADEHLVTLDGEDRELSSQDLVVADGDHPVALAGTMGGDDSKIDNQTINVVLESAIFDPILVRKQARRLDLHSESSMRFERGINPAMCEQALNEAAYWLQELAGGQATQGIATGSEKVARDVNIDLSLTKTNDVLGTDLSMTDLQQIFKQLQFTTQVMNDDHLEVVVPPRRWDIEIQADLYEEIARIYGYDNLPSTLPATGDTEGGLTAWQKLVREARRVLEGMGLNQAISYSLTTDEKARQFKINPSETAPVQLDYPMSSDHTAERMNIISGLLNDVAYNVARQVENVALYEEGRVFLPQAGQNRPDEPEHVAIALTGSLTTNSWLDNAQPVDFYTVKGILEQLLTNLAIAGKVSYRANDQRAEMHPGRTADVYLDDQLIGFLGQVHPMTAQAYKIPETYVMELDLSQLETAPRLDHHYEPISKYPTVTRDVALLVDQTVTNAQIVEAIQAKGGQYLVDVQLFDLYEGAHLPAGKKSLAYTLTYQDRQNTLTEDQVNAAFEKVVDHLQTTLAAEIR</sequence>
<gene>
    <name evidence="15" type="primary">pheT</name>
    <name evidence="20" type="ORF">FC60_GL001739</name>
</gene>
<dbReference type="EMBL" id="AZFN01000009">
    <property type="protein sequence ID" value="KRM02565.1"/>
    <property type="molecule type" value="Genomic_DNA"/>
</dbReference>
<dbReference type="Gene3D" id="3.50.40.10">
    <property type="entry name" value="Phenylalanyl-trna Synthetase, Chain B, domain 3"/>
    <property type="match status" value="1"/>
</dbReference>
<dbReference type="InterPro" id="IPR005147">
    <property type="entry name" value="tRNA_synthase_B5-dom"/>
</dbReference>
<dbReference type="PANTHER" id="PTHR10947:SF0">
    <property type="entry name" value="PHENYLALANINE--TRNA LIGASE BETA SUBUNIT"/>
    <property type="match status" value="1"/>
</dbReference>
<feature type="binding site" evidence="15">
    <location>
        <position position="475"/>
    </location>
    <ligand>
        <name>Mg(2+)</name>
        <dbReference type="ChEBI" id="CHEBI:18420"/>
        <note>shared with alpha subunit</note>
    </ligand>
</feature>
<dbReference type="SUPFAM" id="SSF56037">
    <property type="entry name" value="PheT/TilS domain"/>
    <property type="match status" value="1"/>
</dbReference>
<dbReference type="CDD" id="cd02796">
    <property type="entry name" value="tRNA_bind_bactPheRS"/>
    <property type="match status" value="1"/>
</dbReference>
<dbReference type="Pfam" id="PF03484">
    <property type="entry name" value="B5"/>
    <property type="match status" value="1"/>
</dbReference>
<dbReference type="SUPFAM" id="SSF50249">
    <property type="entry name" value="Nucleic acid-binding proteins"/>
    <property type="match status" value="1"/>
</dbReference>
<dbReference type="GO" id="GO:0005524">
    <property type="term" value="F:ATP binding"/>
    <property type="evidence" value="ECO:0007669"/>
    <property type="project" value="UniProtKB-UniRule"/>
</dbReference>
<dbReference type="CDD" id="cd00769">
    <property type="entry name" value="PheRS_beta_core"/>
    <property type="match status" value="1"/>
</dbReference>
<dbReference type="FunFam" id="3.30.930.10:FF:000022">
    <property type="entry name" value="Phenylalanine--tRNA ligase beta subunit"/>
    <property type="match status" value="1"/>
</dbReference>
<keyword evidence="8 15" id="KW-0547">Nucleotide-binding</keyword>
<dbReference type="InterPro" id="IPR045864">
    <property type="entry name" value="aa-tRNA-synth_II/BPL/LPL"/>
</dbReference>
<dbReference type="InterPro" id="IPR041616">
    <property type="entry name" value="PheRS_beta_core"/>
</dbReference>
<evidence type="ECO:0000256" key="9">
    <source>
        <dbReference type="ARBA" id="ARBA00022840"/>
    </source>
</evidence>
<evidence type="ECO:0000256" key="6">
    <source>
        <dbReference type="ARBA" id="ARBA00022598"/>
    </source>
</evidence>
<evidence type="ECO:0000256" key="7">
    <source>
        <dbReference type="ARBA" id="ARBA00022723"/>
    </source>
</evidence>
<evidence type="ECO:0000256" key="12">
    <source>
        <dbReference type="ARBA" id="ARBA00022917"/>
    </source>
</evidence>
<accession>A0A0R1VBG0</accession>
<dbReference type="Gene3D" id="3.30.70.380">
    <property type="entry name" value="Ferrodoxin-fold anticodon-binding domain"/>
    <property type="match status" value="1"/>
</dbReference>
<dbReference type="GO" id="GO:0000049">
    <property type="term" value="F:tRNA binding"/>
    <property type="evidence" value="ECO:0007669"/>
    <property type="project" value="UniProtKB-UniRule"/>
</dbReference>
<dbReference type="SUPFAM" id="SSF55681">
    <property type="entry name" value="Class II aaRS and biotin synthetases"/>
    <property type="match status" value="1"/>
</dbReference>
<dbReference type="Gene3D" id="2.40.50.140">
    <property type="entry name" value="Nucleic acid-binding proteins"/>
    <property type="match status" value="1"/>
</dbReference>
<name>A0A0R1VBG0_9LACO</name>
<dbReference type="GO" id="GO:0140096">
    <property type="term" value="F:catalytic activity, acting on a protein"/>
    <property type="evidence" value="ECO:0007669"/>
    <property type="project" value="UniProtKB-ARBA"/>
</dbReference>
<organism evidence="20 21">
    <name type="scientific">Limosilactobacillus gastricus DSM 16045</name>
    <dbReference type="NCBI Taxonomy" id="1423749"/>
    <lineage>
        <taxon>Bacteria</taxon>
        <taxon>Bacillati</taxon>
        <taxon>Bacillota</taxon>
        <taxon>Bacilli</taxon>
        <taxon>Lactobacillales</taxon>
        <taxon>Lactobacillaceae</taxon>
        <taxon>Limosilactobacillus</taxon>
    </lineage>
</organism>
<dbReference type="PANTHER" id="PTHR10947">
    <property type="entry name" value="PHENYLALANYL-TRNA SYNTHETASE BETA CHAIN AND LEUCINE-RICH REPEAT-CONTAINING PROTEIN 47"/>
    <property type="match status" value="1"/>
</dbReference>
<dbReference type="InterPro" id="IPR005146">
    <property type="entry name" value="B3/B4_tRNA-bd"/>
</dbReference>
<evidence type="ECO:0000256" key="13">
    <source>
        <dbReference type="ARBA" id="ARBA00023146"/>
    </source>
</evidence>
<dbReference type="SMART" id="SM00896">
    <property type="entry name" value="FDX-ACB"/>
    <property type="match status" value="1"/>
</dbReference>
<dbReference type="FunFam" id="3.30.70.380:FF:000001">
    <property type="entry name" value="Phenylalanine--tRNA ligase beta subunit"/>
    <property type="match status" value="1"/>
</dbReference>
<dbReference type="Pfam" id="PF03483">
    <property type="entry name" value="B3_4"/>
    <property type="match status" value="1"/>
</dbReference>
<dbReference type="RefSeq" id="WP_056937162.1">
    <property type="nucleotide sequence ID" value="NZ_AZFN01000009.1"/>
</dbReference>
<dbReference type="Proteomes" id="UP000051739">
    <property type="component" value="Unassembled WGS sequence"/>
</dbReference>
<comment type="subcellular location">
    <subcellularLocation>
        <location evidence="1 15">Cytoplasm</location>
    </subcellularLocation>
</comment>
<dbReference type="FunFam" id="3.30.56.10:FF:000002">
    <property type="entry name" value="Phenylalanine--tRNA ligase beta subunit"/>
    <property type="match status" value="1"/>
</dbReference>
<dbReference type="SUPFAM" id="SSF54991">
    <property type="entry name" value="Anticodon-binding domain of PheRS"/>
    <property type="match status" value="1"/>
</dbReference>